<keyword evidence="1" id="KW-0805">Transcription regulation</keyword>
<evidence type="ECO:0000313" key="6">
    <source>
        <dbReference type="Proteomes" id="UP000032749"/>
    </source>
</evidence>
<accession>R4YUA5</accession>
<protein>
    <submittedName>
        <fullName evidence="5">Transcriptional regulator, GntR family</fullName>
    </submittedName>
</protein>
<dbReference type="SUPFAM" id="SSF46785">
    <property type="entry name" value="Winged helix' DNA-binding domain"/>
    <property type="match status" value="1"/>
</dbReference>
<organism evidence="5 6">
    <name type="scientific">Oleispira antarctica RB-8</name>
    <dbReference type="NCBI Taxonomy" id="698738"/>
    <lineage>
        <taxon>Bacteria</taxon>
        <taxon>Pseudomonadati</taxon>
        <taxon>Pseudomonadota</taxon>
        <taxon>Gammaproteobacteria</taxon>
        <taxon>Oceanospirillales</taxon>
        <taxon>Oceanospirillaceae</taxon>
        <taxon>Oleispira</taxon>
    </lineage>
</organism>
<dbReference type="KEGG" id="oai:OLEAN_C23030"/>
<keyword evidence="3" id="KW-0804">Transcription</keyword>
<evidence type="ECO:0000256" key="1">
    <source>
        <dbReference type="ARBA" id="ARBA00023015"/>
    </source>
</evidence>
<evidence type="ECO:0000259" key="4">
    <source>
        <dbReference type="PROSITE" id="PS50949"/>
    </source>
</evidence>
<dbReference type="PATRIC" id="fig|698738.3.peg.2384"/>
<dbReference type="GO" id="GO:0003700">
    <property type="term" value="F:DNA-binding transcription factor activity"/>
    <property type="evidence" value="ECO:0007669"/>
    <property type="project" value="InterPro"/>
</dbReference>
<keyword evidence="6" id="KW-1185">Reference proteome</keyword>
<evidence type="ECO:0000313" key="5">
    <source>
        <dbReference type="EMBL" id="CCK76479.1"/>
    </source>
</evidence>
<dbReference type="Pfam" id="PF00392">
    <property type="entry name" value="GntR"/>
    <property type="match status" value="1"/>
</dbReference>
<dbReference type="Proteomes" id="UP000032749">
    <property type="component" value="Chromosome"/>
</dbReference>
<dbReference type="InterPro" id="IPR000524">
    <property type="entry name" value="Tscrpt_reg_HTH_GntR"/>
</dbReference>
<gene>
    <name evidence="5" type="ORF">OLEAN_C23030</name>
</gene>
<name>R4YUA5_OLEAN</name>
<dbReference type="OrthoDB" id="8066003at2"/>
<dbReference type="InterPro" id="IPR036390">
    <property type="entry name" value="WH_DNA-bd_sf"/>
</dbReference>
<dbReference type="Gene3D" id="1.20.120.530">
    <property type="entry name" value="GntR ligand-binding domain-like"/>
    <property type="match status" value="1"/>
</dbReference>
<dbReference type="InterPro" id="IPR036388">
    <property type="entry name" value="WH-like_DNA-bd_sf"/>
</dbReference>
<reference evidence="5 6" key="1">
    <citation type="journal article" date="2013" name="Nat. Commun.">
        <title>Genome sequence and functional genomic analysis of the oil-degrading bacterium Oleispira antarctica.</title>
        <authorList>
            <person name="Kube M."/>
            <person name="Chernikova T.N."/>
            <person name="Al-Ramahi Y."/>
            <person name="Beloqui A."/>
            <person name="Lopez-Cortez N."/>
            <person name="Guazzaroni M.E."/>
            <person name="Heipieper H.J."/>
            <person name="Klages S."/>
            <person name="Kotsyurbenko O.R."/>
            <person name="Langer I."/>
            <person name="Nechitaylo T.Y."/>
            <person name="Lunsdorf H."/>
            <person name="Fernandez M."/>
            <person name="Juarez S."/>
            <person name="Ciordia S."/>
            <person name="Singer A."/>
            <person name="Kagan O."/>
            <person name="Egorova O."/>
            <person name="Petit P.A."/>
            <person name="Stogios P."/>
            <person name="Kim Y."/>
            <person name="Tchigvintsev A."/>
            <person name="Flick R."/>
            <person name="Denaro R."/>
            <person name="Genovese M."/>
            <person name="Albar J.P."/>
            <person name="Reva O.N."/>
            <person name="Martinez-Gomariz M."/>
            <person name="Tran H."/>
            <person name="Ferrer M."/>
            <person name="Savchenko A."/>
            <person name="Yakunin A.F."/>
            <person name="Yakimov M.M."/>
            <person name="Golyshina O.V."/>
            <person name="Reinhardt R."/>
            <person name="Golyshin P.N."/>
        </authorList>
    </citation>
    <scope>NUCLEOTIDE SEQUENCE [LARGE SCALE GENOMIC DNA]</scope>
</reference>
<dbReference type="InterPro" id="IPR008920">
    <property type="entry name" value="TF_FadR/GntR_C"/>
</dbReference>
<dbReference type="Gene3D" id="1.10.10.10">
    <property type="entry name" value="Winged helix-like DNA-binding domain superfamily/Winged helix DNA-binding domain"/>
    <property type="match status" value="1"/>
</dbReference>
<sequence>MSFNAPKSMAEQIAQHLANQIISGQRVEHERIQELKVVDELDVSRGSVREALLLMERRHLVDIVPRRGAMVAEISADSVENLFDVFGVLVTRLAVLVAQRWQNNELDSLIQHLVLLQSIAEQKDREEFMAQVFRLLTMAYPLARNEYLHEVLVNMQPAVHRCYALAQRYKPNDGQAALVFFSALMTGVTKREVELLPGAVKQYFDHQLALVLAAIEANKCDKINVKNK</sequence>
<keyword evidence="2" id="KW-0238">DNA-binding</keyword>
<dbReference type="GO" id="GO:0003677">
    <property type="term" value="F:DNA binding"/>
    <property type="evidence" value="ECO:0007669"/>
    <property type="project" value="UniProtKB-KW"/>
</dbReference>
<feature type="domain" description="HTH gntR-type" evidence="4">
    <location>
        <begin position="7"/>
        <end position="74"/>
    </location>
</feature>
<dbReference type="EMBL" id="FO203512">
    <property type="protein sequence ID" value="CCK76479.1"/>
    <property type="molecule type" value="Genomic_DNA"/>
</dbReference>
<dbReference type="PANTHER" id="PTHR43537:SF24">
    <property type="entry name" value="GLUCONATE OPERON TRANSCRIPTIONAL REPRESSOR"/>
    <property type="match status" value="1"/>
</dbReference>
<evidence type="ECO:0000256" key="2">
    <source>
        <dbReference type="ARBA" id="ARBA00023125"/>
    </source>
</evidence>
<dbReference type="AlphaFoldDB" id="R4YUA5"/>
<dbReference type="PROSITE" id="PS50949">
    <property type="entry name" value="HTH_GNTR"/>
    <property type="match status" value="1"/>
</dbReference>
<dbReference type="STRING" id="698738.OLEAN_C23030"/>
<dbReference type="SMART" id="SM00345">
    <property type="entry name" value="HTH_GNTR"/>
    <property type="match status" value="1"/>
</dbReference>
<dbReference type="PANTHER" id="PTHR43537">
    <property type="entry name" value="TRANSCRIPTIONAL REGULATOR, GNTR FAMILY"/>
    <property type="match status" value="1"/>
</dbReference>
<evidence type="ECO:0000256" key="3">
    <source>
        <dbReference type="ARBA" id="ARBA00023163"/>
    </source>
</evidence>
<proteinExistence type="predicted"/>
<dbReference type="HOGENOM" id="CLU_017584_5_3_6"/>